<reference evidence="12" key="1">
    <citation type="journal article" date="2019" name="Int. J. Syst. Evol. Microbiol.">
        <title>The Global Catalogue of Microorganisms (GCM) 10K type strain sequencing project: providing services to taxonomists for standard genome sequencing and annotation.</title>
        <authorList>
            <consortium name="The Broad Institute Genomics Platform"/>
            <consortium name="The Broad Institute Genome Sequencing Center for Infectious Disease"/>
            <person name="Wu L."/>
            <person name="Ma J."/>
        </authorList>
    </citation>
    <scope>NUCLEOTIDE SEQUENCE [LARGE SCALE GENOMIC DNA]</scope>
    <source>
        <strain evidence="12">CGMCC 1.16031</strain>
    </source>
</reference>
<evidence type="ECO:0000313" key="12">
    <source>
        <dbReference type="Proteomes" id="UP001596364"/>
    </source>
</evidence>
<evidence type="ECO:0000256" key="9">
    <source>
        <dbReference type="SAM" id="MobiDB-lite"/>
    </source>
</evidence>
<dbReference type="InterPro" id="IPR052211">
    <property type="entry name" value="Cpx_auxiliary_protein"/>
</dbReference>
<protein>
    <recommendedName>
        <fullName evidence="6">Signaling pathway modulator ZraP</fullName>
    </recommendedName>
    <alternativeName>
        <fullName evidence="7">Zinc resistance-associated protein</fullName>
    </alternativeName>
</protein>
<keyword evidence="3 10" id="KW-0732">Signal</keyword>
<evidence type="ECO:0000256" key="6">
    <source>
        <dbReference type="ARBA" id="ARBA00044983"/>
    </source>
</evidence>
<keyword evidence="12" id="KW-1185">Reference proteome</keyword>
<accession>A0ABW1XH12</accession>
<evidence type="ECO:0000313" key="11">
    <source>
        <dbReference type="EMBL" id="MFC6438761.1"/>
    </source>
</evidence>
<sequence length="267" mass="30996">MRKSVLALVMSTVIGAMAFNVVAHDGKRPGEEMRDVLEQLNLSTEQKQQLRESMQAERKAMRGERGEDRQAMREIMQEMANVLDSETFNEAKVTQLVEQRETLAKDKKWQRVERQANLYAVLDADQREALLAIMAVKRNDRQQSMADRPEREPKWQKGLALTDAQQAELDTLQQQQRERMQANRAQMQAFHTAEQALITSGNFSQAGWDALYAQYQPGFVEAGVEMAKQRYATLQILTPQQRAQMQDRQHERREMWQERGHREGRGH</sequence>
<evidence type="ECO:0000256" key="5">
    <source>
        <dbReference type="ARBA" id="ARBA00044945"/>
    </source>
</evidence>
<evidence type="ECO:0000256" key="4">
    <source>
        <dbReference type="ARBA" id="ARBA00022764"/>
    </source>
</evidence>
<evidence type="ECO:0000256" key="7">
    <source>
        <dbReference type="ARBA" id="ARBA00045001"/>
    </source>
</evidence>
<dbReference type="CDD" id="cd09916">
    <property type="entry name" value="CpxP_like"/>
    <property type="match status" value="1"/>
</dbReference>
<evidence type="ECO:0000256" key="1">
    <source>
        <dbReference type="ARBA" id="ARBA00004418"/>
    </source>
</evidence>
<dbReference type="Pfam" id="PF13801">
    <property type="entry name" value="Metal_resist"/>
    <property type="match status" value="1"/>
</dbReference>
<dbReference type="PANTHER" id="PTHR38102">
    <property type="entry name" value="PERIPLASMIC CHAPERONE SPY"/>
    <property type="match status" value="1"/>
</dbReference>
<feature type="signal peptide" evidence="10">
    <location>
        <begin position="1"/>
        <end position="18"/>
    </location>
</feature>
<proteinExistence type="inferred from homology"/>
<comment type="similarity">
    <text evidence="2">Belongs to the CpxP/Spy family.</text>
</comment>
<comment type="caution">
    <text evidence="11">The sequence shown here is derived from an EMBL/GenBank/DDBJ whole genome shotgun (WGS) entry which is preliminary data.</text>
</comment>
<keyword evidence="8" id="KW-0175">Coiled coil</keyword>
<dbReference type="Proteomes" id="UP001596364">
    <property type="component" value="Unassembled WGS sequence"/>
</dbReference>
<feature type="region of interest" description="Disordered" evidence="9">
    <location>
        <begin position="240"/>
        <end position="267"/>
    </location>
</feature>
<comment type="subcellular location">
    <subcellularLocation>
        <location evidence="1">Periplasm</location>
    </subcellularLocation>
</comment>
<comment type="similarity">
    <text evidence="5">Belongs to the ZraP family.</text>
</comment>
<name>A0ABW1XH12_9ALTE</name>
<dbReference type="InterPro" id="IPR025961">
    <property type="entry name" value="Metal_resist"/>
</dbReference>
<dbReference type="Gene3D" id="1.20.120.1490">
    <property type="match status" value="2"/>
</dbReference>
<evidence type="ECO:0000256" key="8">
    <source>
        <dbReference type="SAM" id="Coils"/>
    </source>
</evidence>
<dbReference type="InterPro" id="IPR012899">
    <property type="entry name" value="LTXXQ"/>
</dbReference>
<evidence type="ECO:0000256" key="3">
    <source>
        <dbReference type="ARBA" id="ARBA00022729"/>
    </source>
</evidence>
<feature type="coiled-coil region" evidence="8">
    <location>
        <begin position="33"/>
        <end position="60"/>
    </location>
</feature>
<gene>
    <name evidence="11" type="ORF">ACFP85_01115</name>
</gene>
<feature type="chain" id="PRO_5045889503" description="Signaling pathway modulator ZraP" evidence="10">
    <location>
        <begin position="19"/>
        <end position="267"/>
    </location>
</feature>
<evidence type="ECO:0000256" key="2">
    <source>
        <dbReference type="ARBA" id="ARBA00008441"/>
    </source>
</evidence>
<dbReference type="PANTHER" id="PTHR38102:SF1">
    <property type="entry name" value="PERIPLASMIC CHAPERONE SPY"/>
    <property type="match status" value="1"/>
</dbReference>
<keyword evidence="4" id="KW-0574">Periplasm</keyword>
<dbReference type="RefSeq" id="WP_131259357.1">
    <property type="nucleotide sequence ID" value="NZ_JBHSUS010000001.1"/>
</dbReference>
<organism evidence="11 12">
    <name type="scientific">Pseudobowmanella zhangzhouensis</name>
    <dbReference type="NCBI Taxonomy" id="1537679"/>
    <lineage>
        <taxon>Bacteria</taxon>
        <taxon>Pseudomonadati</taxon>
        <taxon>Pseudomonadota</taxon>
        <taxon>Gammaproteobacteria</taxon>
        <taxon>Alteromonadales</taxon>
        <taxon>Alteromonadaceae</taxon>
    </lineage>
</organism>
<dbReference type="Pfam" id="PF07813">
    <property type="entry name" value="LTXXQ"/>
    <property type="match status" value="1"/>
</dbReference>
<evidence type="ECO:0000256" key="10">
    <source>
        <dbReference type="SAM" id="SignalP"/>
    </source>
</evidence>
<dbReference type="EMBL" id="JBHSUS010000001">
    <property type="protein sequence ID" value="MFC6438761.1"/>
    <property type="molecule type" value="Genomic_DNA"/>
</dbReference>
<feature type="compositionally biased region" description="Basic and acidic residues" evidence="9">
    <location>
        <begin position="245"/>
        <end position="267"/>
    </location>
</feature>